<feature type="transmembrane region" description="Helical" evidence="2">
    <location>
        <begin position="95"/>
        <end position="117"/>
    </location>
</feature>
<organism evidence="3 4">
    <name type="scientific">Rubus argutus</name>
    <name type="common">Southern blackberry</name>
    <dbReference type="NCBI Taxonomy" id="59490"/>
    <lineage>
        <taxon>Eukaryota</taxon>
        <taxon>Viridiplantae</taxon>
        <taxon>Streptophyta</taxon>
        <taxon>Embryophyta</taxon>
        <taxon>Tracheophyta</taxon>
        <taxon>Spermatophyta</taxon>
        <taxon>Magnoliopsida</taxon>
        <taxon>eudicotyledons</taxon>
        <taxon>Gunneridae</taxon>
        <taxon>Pentapetalae</taxon>
        <taxon>rosids</taxon>
        <taxon>fabids</taxon>
        <taxon>Rosales</taxon>
        <taxon>Rosaceae</taxon>
        <taxon>Rosoideae</taxon>
        <taxon>Rosoideae incertae sedis</taxon>
        <taxon>Rubus</taxon>
    </lineage>
</organism>
<dbReference type="AlphaFoldDB" id="A0AAW1WBF3"/>
<keyword evidence="4" id="KW-1185">Reference proteome</keyword>
<dbReference type="Proteomes" id="UP001457282">
    <property type="component" value="Unassembled WGS sequence"/>
</dbReference>
<evidence type="ECO:0000313" key="3">
    <source>
        <dbReference type="EMBL" id="KAK9922057.1"/>
    </source>
</evidence>
<name>A0AAW1WBF3_RUBAR</name>
<evidence type="ECO:0000256" key="2">
    <source>
        <dbReference type="SAM" id="Phobius"/>
    </source>
</evidence>
<dbReference type="EMBL" id="JBEDUW010000006">
    <property type="protein sequence ID" value="KAK9922057.1"/>
    <property type="molecule type" value="Genomic_DNA"/>
</dbReference>
<accession>A0AAW1WBF3</accession>
<feature type="region of interest" description="Disordered" evidence="1">
    <location>
        <begin position="10"/>
        <end position="33"/>
    </location>
</feature>
<keyword evidence="2" id="KW-0472">Membrane</keyword>
<protein>
    <submittedName>
        <fullName evidence="3">Uncharacterized protein</fullName>
    </submittedName>
</protein>
<reference evidence="3 4" key="1">
    <citation type="journal article" date="2023" name="G3 (Bethesda)">
        <title>A chromosome-length genome assembly and annotation of blackberry (Rubus argutus, cv. 'Hillquist').</title>
        <authorList>
            <person name="Bruna T."/>
            <person name="Aryal R."/>
            <person name="Dudchenko O."/>
            <person name="Sargent D.J."/>
            <person name="Mead D."/>
            <person name="Buti M."/>
            <person name="Cavallini A."/>
            <person name="Hytonen T."/>
            <person name="Andres J."/>
            <person name="Pham M."/>
            <person name="Weisz D."/>
            <person name="Mascagni F."/>
            <person name="Usai G."/>
            <person name="Natali L."/>
            <person name="Bassil N."/>
            <person name="Fernandez G.E."/>
            <person name="Lomsadze A."/>
            <person name="Armour M."/>
            <person name="Olukolu B."/>
            <person name="Poorten T."/>
            <person name="Britton C."/>
            <person name="Davik J."/>
            <person name="Ashrafi H."/>
            <person name="Aiden E.L."/>
            <person name="Borodovsky M."/>
            <person name="Worthington M."/>
        </authorList>
    </citation>
    <scope>NUCLEOTIDE SEQUENCE [LARGE SCALE GENOMIC DNA]</scope>
    <source>
        <strain evidence="3">PI 553951</strain>
    </source>
</reference>
<sequence>MLRLGQRRLQRRRSRGLGATAMKSTGSSSVEHGQVRAGGYGDAAASPGLCRLGDDLERCGLKERRQRRRQRNRWLSSGDGKDLVKFTGRARCCTLVMAGQLFIFLISLFFLFSIFFFRSVHQTMLG</sequence>
<feature type="compositionally biased region" description="Polar residues" evidence="1">
    <location>
        <begin position="22"/>
        <end position="31"/>
    </location>
</feature>
<comment type="caution">
    <text evidence="3">The sequence shown here is derived from an EMBL/GenBank/DDBJ whole genome shotgun (WGS) entry which is preliminary data.</text>
</comment>
<keyword evidence="2" id="KW-0812">Transmembrane</keyword>
<gene>
    <name evidence="3" type="ORF">M0R45_030539</name>
</gene>
<evidence type="ECO:0000313" key="4">
    <source>
        <dbReference type="Proteomes" id="UP001457282"/>
    </source>
</evidence>
<keyword evidence="2" id="KW-1133">Transmembrane helix</keyword>
<proteinExistence type="predicted"/>
<evidence type="ECO:0000256" key="1">
    <source>
        <dbReference type="SAM" id="MobiDB-lite"/>
    </source>
</evidence>